<keyword evidence="2" id="KW-1185">Reference proteome</keyword>
<feature type="compositionally biased region" description="Polar residues" evidence="1">
    <location>
        <begin position="257"/>
        <end position="266"/>
    </location>
</feature>
<proteinExistence type="predicted"/>
<sequence>MGNAKSANNPEGANNAEPETSANGKPRIKEPNQKSLKKNSNKGAGSARSSMSSEGRGKPVLPLSQRQIIKYCIDNSKDDLGERIFRRVIEKRDDFRNFADALPKAQRVEMCDALKDFLLKIVDNLTDNEDVRGISEEFGARHVPLRIYGFKPDFFSLTADGMTTECIFLDAAVHQHSETLSAWSQLTSIMFSSVRDGFYAELRRLRRASNCMNNGKMKNSIDISLDGSTDEQSSRRSVSPAPDTSGDEGEKAKIESLLSTSENNNFLCPPQVY</sequence>
<feature type="compositionally biased region" description="Low complexity" evidence="1">
    <location>
        <begin position="7"/>
        <end position="19"/>
    </location>
</feature>
<dbReference type="InterPro" id="IPR012292">
    <property type="entry name" value="Globin/Proto"/>
</dbReference>
<dbReference type="InterPro" id="IPR044399">
    <property type="entry name" value="Mb-like_M"/>
</dbReference>
<accession>A0A914DL00</accession>
<dbReference type="WBParaSite" id="ACRNAN_scaffold2930.g15535.t1">
    <property type="protein sequence ID" value="ACRNAN_scaffold2930.g15535.t1"/>
    <property type="gene ID" value="ACRNAN_scaffold2930.g15535"/>
</dbReference>
<evidence type="ECO:0000313" key="3">
    <source>
        <dbReference type="WBParaSite" id="ACRNAN_scaffold2930.g15535.t1"/>
    </source>
</evidence>
<feature type="region of interest" description="Disordered" evidence="1">
    <location>
        <begin position="219"/>
        <end position="273"/>
    </location>
</feature>
<organism evidence="2 3">
    <name type="scientific">Acrobeloides nanus</name>
    <dbReference type="NCBI Taxonomy" id="290746"/>
    <lineage>
        <taxon>Eukaryota</taxon>
        <taxon>Metazoa</taxon>
        <taxon>Ecdysozoa</taxon>
        <taxon>Nematoda</taxon>
        <taxon>Chromadorea</taxon>
        <taxon>Rhabditida</taxon>
        <taxon>Tylenchina</taxon>
        <taxon>Cephalobomorpha</taxon>
        <taxon>Cephaloboidea</taxon>
        <taxon>Cephalobidae</taxon>
        <taxon>Acrobeloides</taxon>
    </lineage>
</organism>
<dbReference type="GO" id="GO:0019825">
    <property type="term" value="F:oxygen binding"/>
    <property type="evidence" value="ECO:0007669"/>
    <property type="project" value="InterPro"/>
</dbReference>
<feature type="compositionally biased region" description="Polar residues" evidence="1">
    <location>
        <begin position="226"/>
        <end position="237"/>
    </location>
</feature>
<name>A0A914DL00_9BILA</name>
<feature type="compositionally biased region" description="Polar residues" evidence="1">
    <location>
        <begin position="41"/>
        <end position="53"/>
    </location>
</feature>
<dbReference type="GO" id="GO:0020037">
    <property type="term" value="F:heme binding"/>
    <property type="evidence" value="ECO:0007669"/>
    <property type="project" value="InterPro"/>
</dbReference>
<feature type="region of interest" description="Disordered" evidence="1">
    <location>
        <begin position="1"/>
        <end position="59"/>
    </location>
</feature>
<dbReference type="SUPFAM" id="SSF46458">
    <property type="entry name" value="Globin-like"/>
    <property type="match status" value="1"/>
</dbReference>
<protein>
    <submittedName>
        <fullName evidence="3">Globin family profile domain-containing protein</fullName>
    </submittedName>
</protein>
<reference evidence="3" key="1">
    <citation type="submission" date="2022-11" db="UniProtKB">
        <authorList>
            <consortium name="WormBaseParasite"/>
        </authorList>
    </citation>
    <scope>IDENTIFICATION</scope>
</reference>
<evidence type="ECO:0000313" key="2">
    <source>
        <dbReference type="Proteomes" id="UP000887540"/>
    </source>
</evidence>
<evidence type="ECO:0000256" key="1">
    <source>
        <dbReference type="SAM" id="MobiDB-lite"/>
    </source>
</evidence>
<dbReference type="InterPro" id="IPR009050">
    <property type="entry name" value="Globin-like_sf"/>
</dbReference>
<dbReference type="CDD" id="cd01040">
    <property type="entry name" value="Mb-like"/>
    <property type="match status" value="1"/>
</dbReference>
<dbReference type="AlphaFoldDB" id="A0A914DL00"/>
<dbReference type="Gene3D" id="1.10.490.10">
    <property type="entry name" value="Globins"/>
    <property type="match status" value="1"/>
</dbReference>
<dbReference type="Proteomes" id="UP000887540">
    <property type="component" value="Unplaced"/>
</dbReference>